<protein>
    <submittedName>
        <fullName evidence="2">Uncharacterized protein</fullName>
    </submittedName>
</protein>
<dbReference type="EMBL" id="VBAP01000058">
    <property type="protein sequence ID" value="TMI74525.1"/>
    <property type="molecule type" value="Genomic_DNA"/>
</dbReference>
<evidence type="ECO:0000313" key="2">
    <source>
        <dbReference type="EMBL" id="TMI74525.1"/>
    </source>
</evidence>
<gene>
    <name evidence="2" type="ORF">E6H05_08110</name>
</gene>
<evidence type="ECO:0000256" key="1">
    <source>
        <dbReference type="SAM" id="Phobius"/>
    </source>
</evidence>
<keyword evidence="1" id="KW-0812">Transmembrane</keyword>
<accession>A0A537ITC0</accession>
<sequence length="66" mass="7192">MLRGTGRHMSRWGIAVAIVVASVVIAVAFRYEFALSTDVLLVLDRWTGCVRAVAGDPAKFSKRVCP</sequence>
<keyword evidence="1" id="KW-0472">Membrane</keyword>
<evidence type="ECO:0000313" key="3">
    <source>
        <dbReference type="Proteomes" id="UP000318834"/>
    </source>
</evidence>
<name>A0A537ITC0_9BACT</name>
<dbReference type="AlphaFoldDB" id="A0A537ITC0"/>
<organism evidence="2 3">
    <name type="scientific">Candidatus Segetimicrobium genomatis</name>
    <dbReference type="NCBI Taxonomy" id="2569760"/>
    <lineage>
        <taxon>Bacteria</taxon>
        <taxon>Bacillati</taxon>
        <taxon>Candidatus Sysuimicrobiota</taxon>
        <taxon>Candidatus Sysuimicrobiia</taxon>
        <taxon>Candidatus Sysuimicrobiales</taxon>
        <taxon>Candidatus Segetimicrobiaceae</taxon>
        <taxon>Candidatus Segetimicrobium</taxon>
    </lineage>
</organism>
<feature type="transmembrane region" description="Helical" evidence="1">
    <location>
        <begin position="12"/>
        <end position="31"/>
    </location>
</feature>
<reference evidence="2 3" key="1">
    <citation type="journal article" date="2019" name="Nat. Microbiol.">
        <title>Mediterranean grassland soil C-N compound turnover is dependent on rainfall and depth, and is mediated by genomically divergent microorganisms.</title>
        <authorList>
            <person name="Diamond S."/>
            <person name="Andeer P.F."/>
            <person name="Li Z."/>
            <person name="Crits-Christoph A."/>
            <person name="Burstein D."/>
            <person name="Anantharaman K."/>
            <person name="Lane K.R."/>
            <person name="Thomas B.C."/>
            <person name="Pan C."/>
            <person name="Northen T.R."/>
            <person name="Banfield J.F."/>
        </authorList>
    </citation>
    <scope>NUCLEOTIDE SEQUENCE [LARGE SCALE GENOMIC DNA]</scope>
    <source>
        <strain evidence="2">NP_8</strain>
    </source>
</reference>
<dbReference type="Proteomes" id="UP000318834">
    <property type="component" value="Unassembled WGS sequence"/>
</dbReference>
<keyword evidence="1" id="KW-1133">Transmembrane helix</keyword>
<comment type="caution">
    <text evidence="2">The sequence shown here is derived from an EMBL/GenBank/DDBJ whole genome shotgun (WGS) entry which is preliminary data.</text>
</comment>
<proteinExistence type="predicted"/>